<evidence type="ECO:0000256" key="1">
    <source>
        <dbReference type="ARBA" id="ARBA00022803"/>
    </source>
</evidence>
<dbReference type="Proteomes" id="UP001208570">
    <property type="component" value="Unassembled WGS sequence"/>
</dbReference>
<dbReference type="InterPro" id="IPR011990">
    <property type="entry name" value="TPR-like_helical_dom_sf"/>
</dbReference>
<gene>
    <name evidence="3" type="ORF">LSH36_2g01059</name>
</gene>
<sequence>MNCLEQVKFLFDASLYEDVCSVGSFVMTLGEHNPDLLTSQVRYQILYYQAEALFHLREFKKSENVFKKSLQMKKMITKTKSKSSNGQNLTTEADIRYRIYQCLYSQKQYKEAISELEAISPKQRTSKVQLALAQLYQRIGIDRCAVTAYKEVLRGCPMSLEAARGLLQLGVKGVEVETMMRSSLTSTTNISWLMSWLKAQSFCATRDYTSAIQYLKMLDNKPLLRDNTYVLCSLGEAQQLNGDSTQAIETLQRVQHLDPLGHLKMDILSYLLYKEKAIKDLESLSTKLMAVSENSAESWITMGYFCMATRKAARAVYFGQKALNIDNHNVEGLLLKGAALLELKKMQEAIMHFREAIRLSPYRFEAYKGLVDCFLASHRFREAIPCASQACKQLPTARTLTLYATVLCKEPFNIPKAKGYLEKAMKMDCNYLEAVYVLADIYKAQGSDQHEKGIELLGQHLAKHPTSRLHQLMGDFLVHKMDCLGALDHFSKALVLDPNNTQAREALERVQKHEDVNIENSYDVEVDDIEGSDTEGDAFLSRVQDRAILPYHFEPPVSGSEDSDPYSD</sequence>
<dbReference type="PANTHER" id="PTHR12558">
    <property type="entry name" value="CELL DIVISION CYCLE 16,23,27"/>
    <property type="match status" value="1"/>
</dbReference>
<dbReference type="InterPro" id="IPR019734">
    <property type="entry name" value="TPR_rpt"/>
</dbReference>
<dbReference type="PANTHER" id="PTHR12558:SF36">
    <property type="entry name" value="ANAPHASE-PROMOTING COMPLEX SUBUNIT 7"/>
    <property type="match status" value="1"/>
</dbReference>
<feature type="repeat" description="TPR" evidence="2">
    <location>
        <begin position="330"/>
        <end position="363"/>
    </location>
</feature>
<dbReference type="GO" id="GO:0045842">
    <property type="term" value="P:positive regulation of mitotic metaphase/anaphase transition"/>
    <property type="evidence" value="ECO:0007669"/>
    <property type="project" value="TreeGrafter"/>
</dbReference>
<dbReference type="Gene3D" id="1.25.40.10">
    <property type="entry name" value="Tetratricopeptide repeat domain"/>
    <property type="match status" value="2"/>
</dbReference>
<dbReference type="SUPFAM" id="SSF48452">
    <property type="entry name" value="TPR-like"/>
    <property type="match status" value="3"/>
</dbReference>
<feature type="repeat" description="TPR" evidence="2">
    <location>
        <begin position="467"/>
        <end position="500"/>
    </location>
</feature>
<dbReference type="SMART" id="SM00028">
    <property type="entry name" value="TPR"/>
    <property type="match status" value="7"/>
</dbReference>
<evidence type="ECO:0000313" key="3">
    <source>
        <dbReference type="EMBL" id="KAK2170518.1"/>
    </source>
</evidence>
<proteinExistence type="predicted"/>
<dbReference type="AlphaFoldDB" id="A0AAD9KHA0"/>
<reference evidence="3" key="1">
    <citation type="journal article" date="2023" name="Mol. Biol. Evol.">
        <title>Third-Generation Sequencing Reveals the Adaptive Role of the Epigenome in Three Deep-Sea Polychaetes.</title>
        <authorList>
            <person name="Perez M."/>
            <person name="Aroh O."/>
            <person name="Sun Y."/>
            <person name="Lan Y."/>
            <person name="Juniper S.K."/>
            <person name="Young C.R."/>
            <person name="Angers B."/>
            <person name="Qian P.Y."/>
        </authorList>
    </citation>
    <scope>NUCLEOTIDE SEQUENCE</scope>
    <source>
        <strain evidence="3">P08H-3</strain>
    </source>
</reference>
<dbReference type="GO" id="GO:0051301">
    <property type="term" value="P:cell division"/>
    <property type="evidence" value="ECO:0007669"/>
    <property type="project" value="TreeGrafter"/>
</dbReference>
<keyword evidence="1 2" id="KW-0802">TPR repeat</keyword>
<dbReference type="PROSITE" id="PS50005">
    <property type="entry name" value="TPR"/>
    <property type="match status" value="2"/>
</dbReference>
<evidence type="ECO:0008006" key="5">
    <source>
        <dbReference type="Google" id="ProtNLM"/>
    </source>
</evidence>
<dbReference type="GO" id="GO:0016567">
    <property type="term" value="P:protein ubiquitination"/>
    <property type="evidence" value="ECO:0007669"/>
    <property type="project" value="TreeGrafter"/>
</dbReference>
<keyword evidence="4" id="KW-1185">Reference proteome</keyword>
<organism evidence="3 4">
    <name type="scientific">Paralvinella palmiformis</name>
    <dbReference type="NCBI Taxonomy" id="53620"/>
    <lineage>
        <taxon>Eukaryota</taxon>
        <taxon>Metazoa</taxon>
        <taxon>Spiralia</taxon>
        <taxon>Lophotrochozoa</taxon>
        <taxon>Annelida</taxon>
        <taxon>Polychaeta</taxon>
        <taxon>Sedentaria</taxon>
        <taxon>Canalipalpata</taxon>
        <taxon>Terebellida</taxon>
        <taxon>Terebelliformia</taxon>
        <taxon>Alvinellidae</taxon>
        <taxon>Paralvinella</taxon>
    </lineage>
</organism>
<comment type="caution">
    <text evidence="3">The sequence shown here is derived from an EMBL/GenBank/DDBJ whole genome shotgun (WGS) entry which is preliminary data.</text>
</comment>
<protein>
    <recommendedName>
        <fullName evidence="5">Anaphase-promoting complex subunit 7</fullName>
    </recommendedName>
</protein>
<name>A0AAD9KHA0_9ANNE</name>
<dbReference type="EMBL" id="JAODUP010000002">
    <property type="protein sequence ID" value="KAK2170518.1"/>
    <property type="molecule type" value="Genomic_DNA"/>
</dbReference>
<dbReference type="Pfam" id="PF13174">
    <property type="entry name" value="TPR_6"/>
    <property type="match status" value="1"/>
</dbReference>
<evidence type="ECO:0000256" key="2">
    <source>
        <dbReference type="PROSITE-ProRule" id="PRU00339"/>
    </source>
</evidence>
<evidence type="ECO:0000313" key="4">
    <source>
        <dbReference type="Proteomes" id="UP001208570"/>
    </source>
</evidence>
<accession>A0AAD9KHA0</accession>
<dbReference type="GO" id="GO:0005680">
    <property type="term" value="C:anaphase-promoting complex"/>
    <property type="evidence" value="ECO:0007669"/>
    <property type="project" value="TreeGrafter"/>
</dbReference>